<evidence type="ECO:0000313" key="5">
    <source>
        <dbReference type="EMBL" id="GJS59420.1"/>
    </source>
</evidence>
<keyword evidence="1" id="KW-0479">Metal-binding</keyword>
<feature type="compositionally biased region" description="Polar residues" evidence="3">
    <location>
        <begin position="395"/>
        <end position="407"/>
    </location>
</feature>
<dbReference type="InterPro" id="IPR039537">
    <property type="entry name" value="Retrotran_Ty1/copia-like"/>
</dbReference>
<dbReference type="Pfam" id="PF25597">
    <property type="entry name" value="SH3_retrovirus"/>
    <property type="match status" value="1"/>
</dbReference>
<name>A0ABQ4X332_9ASTR</name>
<feature type="domain" description="Integrase catalytic" evidence="4">
    <location>
        <begin position="547"/>
        <end position="722"/>
    </location>
</feature>
<sequence>MDAEQAFWLHISNPTSKPSDASPVKIEAPKELPKVSLVNESLKKLKFHLARFDNVVKIRTTPDARTEGEWGFEHTKAVFNNEIIPFLKSLKDIFNVFDRDLLNEIMEVQTVFNQMDAVVQQFSVDKQCLKIAKKELLLENDRLLQQIMSQEVLLTVMNSMSLIGESVNMDGKRKETCNLEAELLKSQNAFNDLLKRHSQLEKHCISLECSIQLNQEIFQKRESCDNQNALEILEFFAYNDLKAQLQDKDNTICKLKEIIKTLKGNNKEEIVNYDRCELETINEKLENMKTNDNSKQPLDNALDFACKHAKQIQELLLYVQGTFLNAIKLSAKKVAVTPKNNVKKARITSAKVVPPKKTTSHSVDTQNPKLKVYKRRPKQIKSVGSSKNAKIVESKNANNSKPNHTWGSNATDIPLSSSLVNDRVYYVKGFGHNLFSVGHFCDADLEVAFRKNTFFIRNLEDVDLLSGSREINLYTISLNGILKTSLIYLLSKASKTKSWLWHRQLSHLNFGTLNKLAKDGIARCIPRLKFQKDHLCSACALGKSKKSSHQPKVEDTNQEKLYLLHMDLCGPMRVASINEKRYILVIVEDYSRFTWVRFFRSKDEAPEAIIKCIKNIQVCLNATVRNVQTDNGTEFVNQTLREFYENVGISHQTFVARTPQQNGVVERRNQTLVEGAHTMLIFSKATLFLWTEAINTACYTQNRSLIRHRYNKTPYELDMGKLDAKADIGIFVGYTLVKKAFRIYNKRTWMIIETIHLTFDELTAMASEQFSSGPGLHSMTLAISSSGLVSNHCYFDAFLTSVKPKNFKQALTKLSWIDAMQEEIHEFERLEVWELVSCQDKVLLIKLKWIYKVKTNEFGGVLKNMARLDAQGLRQEEGIDFEESFTPVARIEAIRIFVANAAHKNMTIYQMDIKTAFLNGMIKEDVYLSQNTIEMSGTEEKKSAVYKFLDDLILVKHAKCLNEPNHLNDITTWIKLKNMNTTQAQHKALDDALVAPADRLEFAPEFQDKSLKTFYWNTIFFLSSEILGLYETSPISLKNNDNSPCIWLQFLLIELTNQAMLVSKAYKTCYAFASGEKAPKPKYAQKKADLDSSPKKKPIQATKGTRLKTQAKVAKSNKKKQPAMMPKAKGLNVLSESKDPNEQQQKTSGIDDGTSTKLGVLDVPKYDSESEKESWGDSDEEDDDD</sequence>
<dbReference type="InterPro" id="IPR025724">
    <property type="entry name" value="GAG-pre-integrase_dom"/>
</dbReference>
<feature type="compositionally biased region" description="Basic and acidic residues" evidence="3">
    <location>
        <begin position="1164"/>
        <end position="1175"/>
    </location>
</feature>
<dbReference type="PANTHER" id="PTHR42648:SF18">
    <property type="entry name" value="RETROTRANSPOSON, UNCLASSIFIED-LIKE PROTEIN"/>
    <property type="match status" value="1"/>
</dbReference>
<evidence type="ECO:0000256" key="2">
    <source>
        <dbReference type="ARBA" id="ARBA00022801"/>
    </source>
</evidence>
<evidence type="ECO:0000256" key="3">
    <source>
        <dbReference type="SAM" id="MobiDB-lite"/>
    </source>
</evidence>
<dbReference type="InterPro" id="IPR001584">
    <property type="entry name" value="Integrase_cat-core"/>
</dbReference>
<feature type="compositionally biased region" description="Polar residues" evidence="3">
    <location>
        <begin position="1142"/>
        <end position="1157"/>
    </location>
</feature>
<keyword evidence="6" id="KW-1185">Reference proteome</keyword>
<proteinExistence type="predicted"/>
<evidence type="ECO:0000313" key="6">
    <source>
        <dbReference type="Proteomes" id="UP001151760"/>
    </source>
</evidence>
<reference evidence="5" key="1">
    <citation type="journal article" date="2022" name="Int. J. Mol. Sci.">
        <title>Draft Genome of Tanacetum Coccineum: Genomic Comparison of Closely Related Tanacetum-Family Plants.</title>
        <authorList>
            <person name="Yamashiro T."/>
            <person name="Shiraishi A."/>
            <person name="Nakayama K."/>
            <person name="Satake H."/>
        </authorList>
    </citation>
    <scope>NUCLEOTIDE SEQUENCE</scope>
</reference>
<dbReference type="Gene3D" id="3.30.420.10">
    <property type="entry name" value="Ribonuclease H-like superfamily/Ribonuclease H"/>
    <property type="match status" value="1"/>
</dbReference>
<feature type="region of interest" description="Disordered" evidence="3">
    <location>
        <begin position="347"/>
        <end position="407"/>
    </location>
</feature>
<keyword evidence="2" id="KW-0378">Hydrolase</keyword>
<dbReference type="Pfam" id="PF13976">
    <property type="entry name" value="gag_pre-integrs"/>
    <property type="match status" value="1"/>
</dbReference>
<dbReference type="InterPro" id="IPR057670">
    <property type="entry name" value="SH3_retrovirus"/>
</dbReference>
<reference evidence="5" key="2">
    <citation type="submission" date="2022-01" db="EMBL/GenBank/DDBJ databases">
        <authorList>
            <person name="Yamashiro T."/>
            <person name="Shiraishi A."/>
            <person name="Satake H."/>
            <person name="Nakayama K."/>
        </authorList>
    </citation>
    <scope>NUCLEOTIDE SEQUENCE</scope>
</reference>
<gene>
    <name evidence="5" type="ORF">Tco_0654204</name>
</gene>
<dbReference type="Pfam" id="PF07727">
    <property type="entry name" value="RVT_2"/>
    <property type="match status" value="1"/>
</dbReference>
<dbReference type="InterPro" id="IPR013103">
    <property type="entry name" value="RVT_2"/>
</dbReference>
<dbReference type="Pfam" id="PF00665">
    <property type="entry name" value="rve"/>
    <property type="match status" value="1"/>
</dbReference>
<protein>
    <submittedName>
        <fullName evidence="5">Retrovirus-related pol polyprotein from transposon TNT 1-94</fullName>
    </submittedName>
</protein>
<organism evidence="5 6">
    <name type="scientific">Tanacetum coccineum</name>
    <dbReference type="NCBI Taxonomy" id="301880"/>
    <lineage>
        <taxon>Eukaryota</taxon>
        <taxon>Viridiplantae</taxon>
        <taxon>Streptophyta</taxon>
        <taxon>Embryophyta</taxon>
        <taxon>Tracheophyta</taxon>
        <taxon>Spermatophyta</taxon>
        <taxon>Magnoliopsida</taxon>
        <taxon>eudicotyledons</taxon>
        <taxon>Gunneridae</taxon>
        <taxon>Pentapetalae</taxon>
        <taxon>asterids</taxon>
        <taxon>campanulids</taxon>
        <taxon>Asterales</taxon>
        <taxon>Asteraceae</taxon>
        <taxon>Asteroideae</taxon>
        <taxon>Anthemideae</taxon>
        <taxon>Anthemidinae</taxon>
        <taxon>Tanacetum</taxon>
    </lineage>
</organism>
<dbReference type="EMBL" id="BQNB010009148">
    <property type="protein sequence ID" value="GJS59420.1"/>
    <property type="molecule type" value="Genomic_DNA"/>
</dbReference>
<dbReference type="PANTHER" id="PTHR42648">
    <property type="entry name" value="TRANSPOSASE, PUTATIVE-RELATED"/>
    <property type="match status" value="1"/>
</dbReference>
<dbReference type="SUPFAM" id="SSF53098">
    <property type="entry name" value="Ribonuclease H-like"/>
    <property type="match status" value="1"/>
</dbReference>
<dbReference type="PROSITE" id="PS50994">
    <property type="entry name" value="INTEGRASE"/>
    <property type="match status" value="1"/>
</dbReference>
<evidence type="ECO:0000259" key="4">
    <source>
        <dbReference type="PROSITE" id="PS50994"/>
    </source>
</evidence>
<comment type="caution">
    <text evidence="5">The sequence shown here is derived from an EMBL/GenBank/DDBJ whole genome shotgun (WGS) entry which is preliminary data.</text>
</comment>
<evidence type="ECO:0000256" key="1">
    <source>
        <dbReference type="ARBA" id="ARBA00022723"/>
    </source>
</evidence>
<feature type="compositionally biased region" description="Acidic residues" evidence="3">
    <location>
        <begin position="1176"/>
        <end position="1185"/>
    </location>
</feature>
<dbReference type="InterPro" id="IPR012337">
    <property type="entry name" value="RNaseH-like_sf"/>
</dbReference>
<dbReference type="InterPro" id="IPR036397">
    <property type="entry name" value="RNaseH_sf"/>
</dbReference>
<feature type="region of interest" description="Disordered" evidence="3">
    <location>
        <begin position="1081"/>
        <end position="1185"/>
    </location>
</feature>
<dbReference type="Proteomes" id="UP001151760">
    <property type="component" value="Unassembled WGS sequence"/>
</dbReference>
<accession>A0ABQ4X332</accession>